<dbReference type="GO" id="GO:0005634">
    <property type="term" value="C:nucleus"/>
    <property type="evidence" value="ECO:0007669"/>
    <property type="project" value="UniProtKB-SubCell"/>
</dbReference>
<accession>A0A433QV66</accession>
<evidence type="ECO:0000256" key="3">
    <source>
        <dbReference type="SAM" id="MobiDB-lite"/>
    </source>
</evidence>
<keyword evidence="2" id="KW-0813">Transport</keyword>
<dbReference type="PANTHER" id="PTHR13261:SF0">
    <property type="entry name" value="BRCA2 AND CDKN1A-INTERACTING PROTEIN"/>
    <property type="match status" value="1"/>
</dbReference>
<comment type="function">
    <text evidence="2">Involved in nuclear export, actin cytoskeleton organization and vesicular transport.</text>
</comment>
<keyword evidence="2" id="KW-0653">Protein transport</keyword>
<comment type="subcellular location">
    <subcellularLocation>
        <location evidence="2">Nucleus</location>
    </subcellularLocation>
</comment>
<dbReference type="PIRSF" id="PIRSF028983">
    <property type="entry name" value="BCP1"/>
    <property type="match status" value="1"/>
</dbReference>
<dbReference type="EMBL" id="RBNJ01001057">
    <property type="protein sequence ID" value="RUS33625.1"/>
    <property type="molecule type" value="Genomic_DNA"/>
</dbReference>
<comment type="similarity">
    <text evidence="1 2">Belongs to the BCP1 family.</text>
</comment>
<keyword evidence="5" id="KW-1185">Reference proteome</keyword>
<feature type="region of interest" description="Disordered" evidence="3">
    <location>
        <begin position="231"/>
        <end position="255"/>
    </location>
</feature>
<evidence type="ECO:0000313" key="4">
    <source>
        <dbReference type="EMBL" id="RUS33625.1"/>
    </source>
</evidence>
<organism evidence="4 5">
    <name type="scientific">Jimgerdemannia flammicorona</name>
    <dbReference type="NCBI Taxonomy" id="994334"/>
    <lineage>
        <taxon>Eukaryota</taxon>
        <taxon>Fungi</taxon>
        <taxon>Fungi incertae sedis</taxon>
        <taxon>Mucoromycota</taxon>
        <taxon>Mucoromycotina</taxon>
        <taxon>Endogonomycetes</taxon>
        <taxon>Endogonales</taxon>
        <taxon>Endogonaceae</taxon>
        <taxon>Jimgerdemannia</taxon>
    </lineage>
</organism>
<dbReference type="GO" id="GO:0015031">
    <property type="term" value="P:protein transport"/>
    <property type="evidence" value="ECO:0007669"/>
    <property type="project" value="UniProtKB-KW"/>
</dbReference>
<feature type="region of interest" description="Disordered" evidence="3">
    <location>
        <begin position="1"/>
        <end position="42"/>
    </location>
</feature>
<sequence>MSKRKTQDLHEKPPVDMDVDNHPENDHPDDSNDDADDDDDDDLQHLVDVDFEFFDPKPVDFHALKRLLTQLFSADAELFSLSELTDLILSQPLLGSTVKVDGSESDPFALLTVLNMNEHKDKKPIQELRKYLLEKIPKKDTALQSSLSEILSADRPQSRDVGIILSERLVNMPVQIVPPMYKMLMEEIEWAVEDVTWLRGQCVLLDACSCNLVVIVLVLFPERTIRLRMVAPTADDDDDPEPKPKKKRAKMHQSPADPVTFYFHPEDEIIARYSSHAYDFRLTRQDADSAADSRRTFSEFGIAPARRVFVVRADRMAALIEEMDSACAV</sequence>
<reference evidence="4 5" key="1">
    <citation type="journal article" date="2018" name="New Phytol.">
        <title>Phylogenomics of Endogonaceae and evolution of mycorrhizas within Mucoromycota.</title>
        <authorList>
            <person name="Chang Y."/>
            <person name="Desiro A."/>
            <person name="Na H."/>
            <person name="Sandor L."/>
            <person name="Lipzen A."/>
            <person name="Clum A."/>
            <person name="Barry K."/>
            <person name="Grigoriev I.V."/>
            <person name="Martin F.M."/>
            <person name="Stajich J.E."/>
            <person name="Smith M.E."/>
            <person name="Bonito G."/>
            <person name="Spatafora J.W."/>
        </authorList>
    </citation>
    <scope>NUCLEOTIDE SEQUENCE [LARGE SCALE GENOMIC DNA]</scope>
    <source>
        <strain evidence="4 5">AD002</strain>
    </source>
</reference>
<feature type="compositionally biased region" description="Acidic residues" evidence="3">
    <location>
        <begin position="31"/>
        <end position="42"/>
    </location>
</feature>
<dbReference type="Proteomes" id="UP000274822">
    <property type="component" value="Unassembled WGS sequence"/>
</dbReference>
<evidence type="ECO:0000256" key="2">
    <source>
        <dbReference type="PIRNR" id="PIRNR028983"/>
    </source>
</evidence>
<protein>
    <recommendedName>
        <fullName evidence="2">Protein BCP1</fullName>
    </recommendedName>
</protein>
<proteinExistence type="inferred from homology"/>
<dbReference type="PANTHER" id="PTHR13261">
    <property type="entry name" value="BRCA2 AND CDKN1A INTERACTING PROTEIN"/>
    <property type="match status" value="1"/>
</dbReference>
<dbReference type="Pfam" id="PF13862">
    <property type="entry name" value="BCCIP"/>
    <property type="match status" value="1"/>
</dbReference>
<evidence type="ECO:0000313" key="5">
    <source>
        <dbReference type="Proteomes" id="UP000274822"/>
    </source>
</evidence>
<comment type="caution">
    <text evidence="4">The sequence shown here is derived from an EMBL/GenBank/DDBJ whole genome shotgun (WGS) entry which is preliminary data.</text>
</comment>
<feature type="compositionally biased region" description="Basic and acidic residues" evidence="3">
    <location>
        <begin position="1"/>
        <end position="30"/>
    </location>
</feature>
<keyword evidence="2" id="KW-0539">Nucleus</keyword>
<evidence type="ECO:0000256" key="1">
    <source>
        <dbReference type="ARBA" id="ARBA00006781"/>
    </source>
</evidence>
<name>A0A433QV66_9FUNG</name>
<dbReference type="AlphaFoldDB" id="A0A433QV66"/>
<gene>
    <name evidence="4" type="ORF">BC938DRAFT_470830</name>
</gene>
<dbReference type="InterPro" id="IPR025602">
    <property type="entry name" value="BCP1_family"/>
</dbReference>